<proteinExistence type="inferred from homology"/>
<feature type="domain" description="C2H2-type" evidence="13">
    <location>
        <begin position="972"/>
        <end position="999"/>
    </location>
</feature>
<keyword evidence="3" id="KW-0479">Metal-binding</keyword>
<feature type="domain" description="C2H2-type" evidence="13">
    <location>
        <begin position="515"/>
        <end position="542"/>
    </location>
</feature>
<evidence type="ECO:0000259" key="13">
    <source>
        <dbReference type="PROSITE" id="PS50157"/>
    </source>
</evidence>
<feature type="domain" description="C2H2-type" evidence="13">
    <location>
        <begin position="760"/>
        <end position="787"/>
    </location>
</feature>
<evidence type="ECO:0000256" key="7">
    <source>
        <dbReference type="ARBA" id="ARBA00023015"/>
    </source>
</evidence>
<dbReference type="PANTHER" id="PTHR24394">
    <property type="entry name" value="ZINC FINGER PROTEIN"/>
    <property type="match status" value="1"/>
</dbReference>
<comment type="subcellular location">
    <subcellularLocation>
        <location evidence="1">Nucleus</location>
    </subcellularLocation>
</comment>
<dbReference type="GO" id="GO:0003677">
    <property type="term" value="F:DNA binding"/>
    <property type="evidence" value="ECO:0007669"/>
    <property type="project" value="UniProtKB-KW"/>
</dbReference>
<reference evidence="14 15" key="1">
    <citation type="journal article" date="2021" name="Sci. Rep.">
        <title>Chromosome anchoring in Senegalese sole (Solea senegalensis) reveals sex-associated markers and genome rearrangements in flatfish.</title>
        <authorList>
            <person name="Guerrero-Cozar I."/>
            <person name="Gomez-Garrido J."/>
            <person name="Berbel C."/>
            <person name="Martinez-Blanch J.F."/>
            <person name="Alioto T."/>
            <person name="Claros M.G."/>
            <person name="Gagnaire P.A."/>
            <person name="Manchado M."/>
        </authorList>
    </citation>
    <scope>NUCLEOTIDE SEQUENCE [LARGE SCALE GENOMIC DNA]</scope>
    <source>
        <strain evidence="14">Sse05_10M</strain>
    </source>
</reference>
<dbReference type="FunFam" id="3.30.160.60:FF:000100">
    <property type="entry name" value="Zinc finger 45-like"/>
    <property type="match status" value="1"/>
</dbReference>
<feature type="domain" description="C2H2-type" evidence="13">
    <location>
        <begin position="834"/>
        <end position="861"/>
    </location>
</feature>
<evidence type="ECO:0000256" key="8">
    <source>
        <dbReference type="ARBA" id="ARBA00023125"/>
    </source>
</evidence>
<dbReference type="GO" id="GO:0005634">
    <property type="term" value="C:nucleus"/>
    <property type="evidence" value="ECO:0007669"/>
    <property type="project" value="UniProtKB-SubCell"/>
</dbReference>
<name>A0AAV6QA41_SOLSE</name>
<dbReference type="PANTHER" id="PTHR24394:SF44">
    <property type="entry name" value="ZINC FINGER PROTEIN 271-LIKE"/>
    <property type="match status" value="1"/>
</dbReference>
<feature type="domain" description="C2H2-type" evidence="13">
    <location>
        <begin position="431"/>
        <end position="458"/>
    </location>
</feature>
<feature type="domain" description="C2H2-type" evidence="13">
    <location>
        <begin position="944"/>
        <end position="971"/>
    </location>
</feature>
<keyword evidence="6" id="KW-0862">Zinc</keyword>
<evidence type="ECO:0000256" key="4">
    <source>
        <dbReference type="ARBA" id="ARBA00022737"/>
    </source>
</evidence>
<feature type="domain" description="C2H2-type" evidence="13">
    <location>
        <begin position="487"/>
        <end position="514"/>
    </location>
</feature>
<feature type="compositionally biased region" description="Basic and acidic residues" evidence="12">
    <location>
        <begin position="606"/>
        <end position="630"/>
    </location>
</feature>
<feature type="domain" description="C2H2-type" evidence="13">
    <location>
        <begin position="888"/>
        <end position="915"/>
    </location>
</feature>
<organism evidence="14 15">
    <name type="scientific">Solea senegalensis</name>
    <name type="common">Senegalese sole</name>
    <dbReference type="NCBI Taxonomy" id="28829"/>
    <lineage>
        <taxon>Eukaryota</taxon>
        <taxon>Metazoa</taxon>
        <taxon>Chordata</taxon>
        <taxon>Craniata</taxon>
        <taxon>Vertebrata</taxon>
        <taxon>Euteleostomi</taxon>
        <taxon>Actinopterygii</taxon>
        <taxon>Neopterygii</taxon>
        <taxon>Teleostei</taxon>
        <taxon>Neoteleostei</taxon>
        <taxon>Acanthomorphata</taxon>
        <taxon>Carangaria</taxon>
        <taxon>Pleuronectiformes</taxon>
        <taxon>Pleuronectoidei</taxon>
        <taxon>Soleidae</taxon>
        <taxon>Solea</taxon>
    </lineage>
</organism>
<dbReference type="FunFam" id="3.30.160.60:FF:002343">
    <property type="entry name" value="Zinc finger protein 33A"/>
    <property type="match status" value="2"/>
</dbReference>
<dbReference type="GO" id="GO:0000981">
    <property type="term" value="F:DNA-binding transcription factor activity, RNA polymerase II-specific"/>
    <property type="evidence" value="ECO:0007669"/>
    <property type="project" value="TreeGrafter"/>
</dbReference>
<evidence type="ECO:0000256" key="11">
    <source>
        <dbReference type="PROSITE-ProRule" id="PRU00042"/>
    </source>
</evidence>
<dbReference type="FunFam" id="3.30.160.60:FF:001480">
    <property type="entry name" value="Si:cabz01071911.3"/>
    <property type="match status" value="1"/>
</dbReference>
<dbReference type="GO" id="GO:0008270">
    <property type="term" value="F:zinc ion binding"/>
    <property type="evidence" value="ECO:0007669"/>
    <property type="project" value="UniProtKB-KW"/>
</dbReference>
<evidence type="ECO:0000256" key="10">
    <source>
        <dbReference type="ARBA" id="ARBA00023242"/>
    </source>
</evidence>
<feature type="domain" description="C2H2-type" evidence="13">
    <location>
        <begin position="788"/>
        <end position="815"/>
    </location>
</feature>
<feature type="domain" description="C2H2-type" evidence="13">
    <location>
        <begin position="269"/>
        <end position="296"/>
    </location>
</feature>
<dbReference type="FunFam" id="3.30.160.60:FF:000094">
    <property type="entry name" value="Zinc finger protein 605"/>
    <property type="match status" value="1"/>
</dbReference>
<comment type="caution">
    <text evidence="14">The sequence shown here is derived from an EMBL/GenBank/DDBJ whole genome shotgun (WGS) entry which is preliminary data.</text>
</comment>
<dbReference type="FunFam" id="3.30.160.60:FF:001158">
    <property type="entry name" value="zinc finger protein 22"/>
    <property type="match status" value="1"/>
</dbReference>
<protein>
    <submittedName>
        <fullName evidence="14">Zinc finger 239-like isoform X1</fullName>
    </submittedName>
</protein>
<dbReference type="Proteomes" id="UP000693946">
    <property type="component" value="Linkage Group LG6"/>
</dbReference>
<dbReference type="Pfam" id="PF00096">
    <property type="entry name" value="zf-C2H2"/>
    <property type="match status" value="11"/>
</dbReference>
<feature type="domain" description="C2H2-type" evidence="13">
    <location>
        <begin position="184"/>
        <end position="211"/>
    </location>
</feature>
<sequence length="1010" mass="116169">MNEGSSCKCWGRAVPCYCGTTSDPLHKSAHEHNSPPRNVPCIDQNQHKYDDAALCRSGKDSARNPVHRDQSTTETNCEIVSLRRDSDDKKTGESAVDMIEVTVWSGDEEESTAAENPQTIVRDEKKHFSQICKKLLKTRNHRCQNTKKHHRGVKPYKCFYCQKRFTCQTTLVIHLRSHSRGKSFFCPVCGLKFSLMRHIKSHLKTHAEYTMVMSKEQEQAETVVSLVLSDEECEWDPGNSASQSKPGIYRSVNTAPWSRQKDLEAKELLKCPECSKEFQSSNARDHHLKQKHGKHPFHKCYHCGQTYRTHRSLTVHQRIYHPQPTVTVKYEEEHRAPKTYVGSTCGKQFPANASLKKHLCGKGFTQIGNLKTHQKVHKGKFNKTVESHNSSPQPEEISMEIHLCHLCWTRFPDKQQLEEHLKQVHESNKSFSCTQCDNMFVHIQKLKKHEAAHEGLKLHQCPQCDKGFQTLKELENHKQDHTEEKPFQCIICGKRFKRRPNLRAHYTMHSGEKPHLCFLCGKCYARAEDFKVHLRVHSGEKPYRCEECGKSFYYRQGFSTHKQSHNAKPTRPALQLGRPKRSNGPQKISQSPLSDSDGEDSTWKPPDQENRHHHQLKDQDNPMVEDDKQKSTWNFGHHTSLSLWDQDPNASERRTAAGYSALFRGTADLEESCPEEQSGTSSSPPSSNISVRSKRKRISRVTRQEKEPPGTQGRVPGLIRKEPKRMPKSEDQESSHKQPQTKLSVEAKRNQALSRPKKKYECPTCGRVFSVNTGLRRHLVIHTGKRPYKCFICGRGFTQSGNMKTHMKVHRGELPNWTLLRETRSPEEPPVTVHVCGECGMDFPQKEQLDEHKDSHKKPYACLECDKTFKNEYYFKIHQRIHSGKSPYTCSECGKSFITGNALKKHELTHTGERNFHCDQCGKAFSQSSHLKVHLKTHTGERPHLCSICGKSYSKAFTLKVHLRVHTGENPYTCEKCGKRFYYTQGYQKHLKVHNKKPKPQSKPLGRPKQ</sequence>
<dbReference type="FunFam" id="3.30.160.60:FF:000065">
    <property type="entry name" value="B-cell CLL/lymphoma 6, member B"/>
    <property type="match status" value="1"/>
</dbReference>
<keyword evidence="8" id="KW-0238">DNA-binding</keyword>
<feature type="compositionally biased region" description="Polar residues" evidence="12">
    <location>
        <begin position="583"/>
        <end position="594"/>
    </location>
</feature>
<gene>
    <name evidence="14" type="ORF">JOB18_021232</name>
</gene>
<dbReference type="EMBL" id="JAGKHQ010000018">
    <property type="protein sequence ID" value="KAG7485926.1"/>
    <property type="molecule type" value="Genomic_DNA"/>
</dbReference>
<feature type="compositionally biased region" description="Low complexity" evidence="12">
    <location>
        <begin position="678"/>
        <end position="691"/>
    </location>
</feature>
<dbReference type="PROSITE" id="PS50157">
    <property type="entry name" value="ZINC_FINGER_C2H2_2"/>
    <property type="match status" value="19"/>
</dbReference>
<keyword evidence="7" id="KW-0805">Transcription regulation</keyword>
<evidence type="ECO:0000256" key="1">
    <source>
        <dbReference type="ARBA" id="ARBA00004123"/>
    </source>
</evidence>
<feature type="region of interest" description="Disordered" evidence="12">
    <location>
        <begin position="669"/>
        <end position="758"/>
    </location>
</feature>
<dbReference type="AlphaFoldDB" id="A0AAV6QA41"/>
<evidence type="ECO:0000256" key="3">
    <source>
        <dbReference type="ARBA" id="ARBA00022723"/>
    </source>
</evidence>
<accession>A0AAV6QA41</accession>
<keyword evidence="9" id="KW-0804">Transcription</keyword>
<evidence type="ECO:0000313" key="14">
    <source>
        <dbReference type="EMBL" id="KAG7485926.1"/>
    </source>
</evidence>
<feature type="domain" description="C2H2-type" evidence="13">
    <location>
        <begin position="916"/>
        <end position="943"/>
    </location>
</feature>
<dbReference type="FunFam" id="3.30.160.60:FF:000624">
    <property type="entry name" value="zinc finger protein 697"/>
    <property type="match status" value="2"/>
</dbReference>
<evidence type="ECO:0000256" key="5">
    <source>
        <dbReference type="ARBA" id="ARBA00022771"/>
    </source>
</evidence>
<dbReference type="SMART" id="SM00355">
    <property type="entry name" value="ZnF_C2H2"/>
    <property type="match status" value="19"/>
</dbReference>
<feature type="domain" description="C2H2-type" evidence="13">
    <location>
        <begin position="156"/>
        <end position="183"/>
    </location>
</feature>
<evidence type="ECO:0000313" key="15">
    <source>
        <dbReference type="Proteomes" id="UP000693946"/>
    </source>
</evidence>
<evidence type="ECO:0000256" key="2">
    <source>
        <dbReference type="ARBA" id="ARBA00006991"/>
    </source>
</evidence>
<feature type="domain" description="C2H2-type" evidence="13">
    <location>
        <begin position="543"/>
        <end position="570"/>
    </location>
</feature>
<evidence type="ECO:0000256" key="6">
    <source>
        <dbReference type="ARBA" id="ARBA00022833"/>
    </source>
</evidence>
<feature type="domain" description="C2H2-type" evidence="13">
    <location>
        <begin position="459"/>
        <end position="486"/>
    </location>
</feature>
<dbReference type="FunFam" id="3.30.160.60:FF:001289">
    <property type="entry name" value="Zinc finger protein 574"/>
    <property type="match status" value="1"/>
</dbReference>
<keyword evidence="5 11" id="KW-0863">Zinc-finger</keyword>
<feature type="domain" description="C2H2-type" evidence="13">
    <location>
        <begin position="402"/>
        <end position="430"/>
    </location>
</feature>
<keyword evidence="4" id="KW-0677">Repeat</keyword>
<feature type="domain" description="C2H2-type" evidence="13">
    <location>
        <begin position="355"/>
        <end position="382"/>
    </location>
</feature>
<keyword evidence="15" id="KW-1185">Reference proteome</keyword>
<feature type="domain" description="C2H2-type" evidence="13">
    <location>
        <begin position="298"/>
        <end position="321"/>
    </location>
</feature>
<evidence type="ECO:0000256" key="9">
    <source>
        <dbReference type="ARBA" id="ARBA00023163"/>
    </source>
</evidence>
<dbReference type="PROSITE" id="PS00028">
    <property type="entry name" value="ZINC_FINGER_C2H2_1"/>
    <property type="match status" value="18"/>
</dbReference>
<feature type="domain" description="C2H2-type" evidence="13">
    <location>
        <begin position="860"/>
        <end position="887"/>
    </location>
</feature>
<dbReference type="Pfam" id="PF13912">
    <property type="entry name" value="zf-C2H2_6"/>
    <property type="match status" value="1"/>
</dbReference>
<dbReference type="InterPro" id="IPR013087">
    <property type="entry name" value="Znf_C2H2_type"/>
</dbReference>
<evidence type="ECO:0000256" key="12">
    <source>
        <dbReference type="SAM" id="MobiDB-lite"/>
    </source>
</evidence>
<feature type="compositionally biased region" description="Basic and acidic residues" evidence="12">
    <location>
        <begin position="719"/>
        <end position="736"/>
    </location>
</feature>
<keyword evidence="10" id="KW-0539">Nucleus</keyword>
<feature type="region of interest" description="Disordered" evidence="12">
    <location>
        <begin position="560"/>
        <end position="630"/>
    </location>
</feature>
<comment type="similarity">
    <text evidence="2">Belongs to the krueppel C2H2-type zinc-finger protein family.</text>
</comment>